<accession>A0A6C2CMV8</accession>
<proteinExistence type="predicted"/>
<organism evidence="1 2">
    <name type="scientific">Zoogloea oleivorans</name>
    <dbReference type="NCBI Taxonomy" id="1552750"/>
    <lineage>
        <taxon>Bacteria</taxon>
        <taxon>Pseudomonadati</taxon>
        <taxon>Pseudomonadota</taxon>
        <taxon>Betaproteobacteria</taxon>
        <taxon>Rhodocyclales</taxon>
        <taxon>Zoogloeaceae</taxon>
        <taxon>Zoogloea</taxon>
    </lineage>
</organism>
<dbReference type="EMBL" id="SDKK01000017">
    <property type="protein sequence ID" value="TYC54759.1"/>
    <property type="molecule type" value="Genomic_DNA"/>
</dbReference>
<keyword evidence="2" id="KW-1185">Reference proteome</keyword>
<evidence type="ECO:0000313" key="2">
    <source>
        <dbReference type="Proteomes" id="UP000389128"/>
    </source>
</evidence>
<dbReference type="AlphaFoldDB" id="A0A6C2CMV8"/>
<dbReference type="Pfam" id="PF09669">
    <property type="entry name" value="Phage_pRha"/>
    <property type="match status" value="1"/>
</dbReference>
<reference evidence="1 2" key="1">
    <citation type="submission" date="2019-01" db="EMBL/GenBank/DDBJ databases">
        <title>Zoogloea oleivorans genome sequencing and assembly.</title>
        <authorList>
            <person name="Tancsics A."/>
            <person name="Farkas M."/>
            <person name="Kriszt B."/>
            <person name="Maroti G."/>
            <person name="Horvath B."/>
        </authorList>
    </citation>
    <scope>NUCLEOTIDE SEQUENCE [LARGE SCALE GENOMIC DNA]</scope>
    <source>
        <strain evidence="1 2">Buc</strain>
    </source>
</reference>
<dbReference type="Proteomes" id="UP000389128">
    <property type="component" value="Unassembled WGS sequence"/>
</dbReference>
<dbReference type="OrthoDB" id="79831at2"/>
<dbReference type="InterPro" id="IPR014054">
    <property type="entry name" value="Phage_regulatory_Rha"/>
</dbReference>
<gene>
    <name evidence="1" type="ORF">ETQ85_17690</name>
</gene>
<comment type="caution">
    <text evidence="1">The sequence shown here is derived from an EMBL/GenBank/DDBJ whole genome shotgun (WGS) entry which is preliminary data.</text>
</comment>
<name>A0A6C2CMV8_9RHOO</name>
<evidence type="ECO:0000313" key="1">
    <source>
        <dbReference type="EMBL" id="TYC54759.1"/>
    </source>
</evidence>
<protein>
    <submittedName>
        <fullName evidence="1">Uncharacterized protein</fullName>
    </submittedName>
</protein>
<sequence length="97" mass="10869">MTSREIADLTGSTHDNVLKTVRRLVLEGGVFKTTPTEGQYTHGQNGQTYAEFHLGGYWLENQQTKELIAEIEKAGIPALLSIPPWPRDTGCRCNRRV</sequence>